<sequence length="58" mass="6276">MDVVVQLVRTSRTKQSRGGAAAASRNALAVLNIAYGPAEREVFLGTPTRYVDERGSLR</sequence>
<keyword evidence="2" id="KW-1185">Reference proteome</keyword>
<proteinExistence type="predicted"/>
<protein>
    <submittedName>
        <fullName evidence="1">Uncharacterized protein</fullName>
    </submittedName>
</protein>
<evidence type="ECO:0000313" key="2">
    <source>
        <dbReference type="Proteomes" id="UP000616724"/>
    </source>
</evidence>
<dbReference type="RefSeq" id="WP_203890190.1">
    <property type="nucleotide sequence ID" value="NZ_BOOH01000016.1"/>
</dbReference>
<dbReference type="AlphaFoldDB" id="A0A8J3W4J2"/>
<name>A0A8J3W4J2_9ACTN</name>
<organism evidence="1 2">
    <name type="scientific">Planobispora longispora</name>
    <dbReference type="NCBI Taxonomy" id="28887"/>
    <lineage>
        <taxon>Bacteria</taxon>
        <taxon>Bacillati</taxon>
        <taxon>Actinomycetota</taxon>
        <taxon>Actinomycetes</taxon>
        <taxon>Streptosporangiales</taxon>
        <taxon>Streptosporangiaceae</taxon>
        <taxon>Planobispora</taxon>
    </lineage>
</organism>
<comment type="caution">
    <text evidence="1">The sequence shown here is derived from an EMBL/GenBank/DDBJ whole genome shotgun (WGS) entry which is preliminary data.</text>
</comment>
<dbReference type="Proteomes" id="UP000616724">
    <property type="component" value="Unassembled WGS sequence"/>
</dbReference>
<gene>
    <name evidence="1" type="ORF">Plo01_19590</name>
</gene>
<reference evidence="1 2" key="1">
    <citation type="submission" date="2021-01" db="EMBL/GenBank/DDBJ databases">
        <title>Whole genome shotgun sequence of Planobispora longispora NBRC 13918.</title>
        <authorList>
            <person name="Komaki H."/>
            <person name="Tamura T."/>
        </authorList>
    </citation>
    <scope>NUCLEOTIDE SEQUENCE [LARGE SCALE GENOMIC DNA]</scope>
    <source>
        <strain evidence="1 2">NBRC 13918</strain>
    </source>
</reference>
<dbReference type="EMBL" id="BOOH01000016">
    <property type="protein sequence ID" value="GIH75530.1"/>
    <property type="molecule type" value="Genomic_DNA"/>
</dbReference>
<accession>A0A8J3W4J2</accession>
<evidence type="ECO:0000313" key="1">
    <source>
        <dbReference type="EMBL" id="GIH75530.1"/>
    </source>
</evidence>